<dbReference type="Proteomes" id="UP001220610">
    <property type="component" value="Chromosome"/>
</dbReference>
<dbReference type="Gene3D" id="3.40.50.1980">
    <property type="entry name" value="Nitrogenase molybdenum iron protein domain"/>
    <property type="match status" value="2"/>
</dbReference>
<reference evidence="3" key="1">
    <citation type="submission" date="2023-03" db="EMBL/GenBank/DDBJ databases">
        <title>Andean soil-derived lignocellulolytic bacterial consortium as a source of novel taxa and putative plastic-active enzymes.</title>
        <authorList>
            <person name="Diaz-Garcia L."/>
            <person name="Chuvochina M."/>
            <person name="Feuerriegel G."/>
            <person name="Bunk B."/>
            <person name="Sproer C."/>
            <person name="Streit W.R."/>
            <person name="Rodriguez L.M."/>
            <person name="Overmann J."/>
            <person name="Jimenez D.J."/>
        </authorList>
    </citation>
    <scope>NUCLEOTIDE SEQUENCE</scope>
    <source>
        <strain evidence="3">MAG 7</strain>
    </source>
</reference>
<feature type="domain" description="Fe/B12 periplasmic-binding" evidence="2">
    <location>
        <begin position="20"/>
        <end position="269"/>
    </location>
</feature>
<keyword evidence="3" id="KW-0675">Receptor</keyword>
<evidence type="ECO:0000259" key="2">
    <source>
        <dbReference type="PROSITE" id="PS50983"/>
    </source>
</evidence>
<dbReference type="SUPFAM" id="SSF53807">
    <property type="entry name" value="Helical backbone' metal receptor"/>
    <property type="match status" value="1"/>
</dbReference>
<dbReference type="InterPro" id="IPR054828">
    <property type="entry name" value="Vit_B12_bind_prot"/>
</dbReference>
<evidence type="ECO:0000313" key="3">
    <source>
        <dbReference type="EMBL" id="WEK35291.1"/>
    </source>
</evidence>
<accession>A0AAJ5WNN4</accession>
<dbReference type="PANTHER" id="PTHR30535">
    <property type="entry name" value="VITAMIN B12-BINDING PROTEIN"/>
    <property type="match status" value="1"/>
</dbReference>
<dbReference type="PROSITE" id="PS50983">
    <property type="entry name" value="FE_B12_PBP"/>
    <property type="match status" value="1"/>
</dbReference>
<dbReference type="EMBL" id="CP119311">
    <property type="protein sequence ID" value="WEK35291.1"/>
    <property type="molecule type" value="Genomic_DNA"/>
</dbReference>
<dbReference type="InterPro" id="IPR002491">
    <property type="entry name" value="ABC_transptr_periplasmic_BD"/>
</dbReference>
<dbReference type="InterPro" id="IPR050902">
    <property type="entry name" value="ABC_Transporter_SBP"/>
</dbReference>
<evidence type="ECO:0000313" key="4">
    <source>
        <dbReference type="Proteomes" id="UP001220610"/>
    </source>
</evidence>
<organism evidence="3 4">
    <name type="scientific">Candidatus Pseudobacter hemicellulosilyticus</name>
    <dbReference type="NCBI Taxonomy" id="3121375"/>
    <lineage>
        <taxon>Bacteria</taxon>
        <taxon>Pseudomonadati</taxon>
        <taxon>Bacteroidota</taxon>
        <taxon>Chitinophagia</taxon>
        <taxon>Chitinophagales</taxon>
        <taxon>Chitinophagaceae</taxon>
        <taxon>Pseudobacter</taxon>
    </lineage>
</organism>
<dbReference type="PANTHER" id="PTHR30535:SF35">
    <property type="entry name" value="PERIPLASMIC BINDING PROTEIN"/>
    <property type="match status" value="1"/>
</dbReference>
<gene>
    <name evidence="3" type="ORF">P0Y53_22600</name>
</gene>
<dbReference type="NCBIfam" id="NF038402">
    <property type="entry name" value="TroA_like"/>
    <property type="match status" value="1"/>
</dbReference>
<sequence>MPLFTDQTGRCIDMPDRPGRIISLVPSQTELLYHLGLDHRVAGITKFCIHPTEWFRSKPRVGGTKTLHLDRIAALQPDCILANKEENVQEQVETLARQYPVWTSDIHTLEDALSMIRSIGRLTGALPEADALAADIEEGFARWQIQCSALYQQPIPTAYLIWKDPWMTVGQDTFIHDLLQRCGLYNVFGHLPRYPAISIEQLQAAQPALLLLSSEPYPFKEKHLAALQTLLPHTSIRLADGEAFSWYGSRLLHSPAYFRELLGDLIHNPLQKK</sequence>
<evidence type="ECO:0000256" key="1">
    <source>
        <dbReference type="ARBA" id="ARBA00022729"/>
    </source>
</evidence>
<keyword evidence="1" id="KW-0732">Signal</keyword>
<protein>
    <submittedName>
        <fullName evidence="3">Helical backbone metal receptor</fullName>
    </submittedName>
</protein>
<dbReference type="Pfam" id="PF01497">
    <property type="entry name" value="Peripla_BP_2"/>
    <property type="match status" value="1"/>
</dbReference>
<name>A0AAJ5WNN4_9BACT</name>
<proteinExistence type="predicted"/>
<dbReference type="AlphaFoldDB" id="A0AAJ5WNN4"/>